<sequence>MEPTILTHHKNRVGYITLNRPEKRNALSPQMVRELADAFDQMDQNPEVKVVVLQAQGRAFCAGADLEYLHELKDFSIEENIEDSYRLKNLFSQIYEFPKPIIAKIDGHAMAGGCGLVTVCNFAFAVPDALFGYTEVKIGFVPALVSVFLAEQIGQAKATELLLSGELISAKKAAEFNLITEVIEEDMLEEWVEKFSSKLIAENSAFSMAETKRLLRSLGKSERHQALEAAALANAHARTHADCKKGLGAFLSKSKPSW</sequence>
<dbReference type="EMBL" id="CP012836">
    <property type="protein sequence ID" value="AMQ58004.1"/>
    <property type="molecule type" value="Genomic_DNA"/>
</dbReference>
<dbReference type="PATRIC" id="fig|1727163.4.peg.3410"/>
<dbReference type="STRING" id="1727163.AO498_16240"/>
<dbReference type="SUPFAM" id="SSF52096">
    <property type="entry name" value="ClpP/crotonase"/>
    <property type="match status" value="1"/>
</dbReference>
<reference evidence="3" key="1">
    <citation type="submission" date="2015-09" db="EMBL/GenBank/DDBJ databases">
        <title>Complete sequence of Algoriphagus sp. M8-2.</title>
        <authorList>
            <person name="Shintani M."/>
        </authorList>
    </citation>
    <scope>NUCLEOTIDE SEQUENCE [LARGE SCALE GENOMIC DNA]</scope>
    <source>
        <strain evidence="3">M8-2</strain>
    </source>
</reference>
<gene>
    <name evidence="2" type="ORF">AO498_16240</name>
</gene>
<keyword evidence="3" id="KW-1185">Reference proteome</keyword>
<reference evidence="2 3" key="2">
    <citation type="journal article" date="2016" name="Genome Announc.">
        <title>Complete Genome Sequence of Algoriphagus sp. Strain M8-2, Isolated from a Brackish Lake.</title>
        <authorList>
            <person name="Muraguchi Y."/>
            <person name="Kushimoto K."/>
            <person name="Ohtsubo Y."/>
            <person name="Suzuki T."/>
            <person name="Dohra H."/>
            <person name="Kimbara K."/>
            <person name="Shintani M."/>
        </authorList>
    </citation>
    <scope>NUCLEOTIDE SEQUENCE [LARGE SCALE GENOMIC DNA]</scope>
    <source>
        <strain evidence="2 3">M8-2</strain>
    </source>
</reference>
<dbReference type="InterPro" id="IPR001753">
    <property type="entry name" value="Enoyl-CoA_hydra/iso"/>
</dbReference>
<dbReference type="KEGG" id="alm:AO498_16240"/>
<accession>A0A142ES99</accession>
<name>A0A142ES99_9BACT</name>
<dbReference type="Gene3D" id="3.90.226.10">
    <property type="entry name" value="2-enoyl-CoA Hydratase, Chain A, domain 1"/>
    <property type="match status" value="1"/>
</dbReference>
<dbReference type="Pfam" id="PF00378">
    <property type="entry name" value="ECH_1"/>
    <property type="match status" value="1"/>
</dbReference>
<dbReference type="CDD" id="cd06558">
    <property type="entry name" value="crotonase-like"/>
    <property type="match status" value="1"/>
</dbReference>
<dbReference type="RefSeq" id="WP_067549928.1">
    <property type="nucleotide sequence ID" value="NZ_CP012836.1"/>
</dbReference>
<dbReference type="InterPro" id="IPR051683">
    <property type="entry name" value="Enoyl-CoA_Hydratase/Isomerase"/>
</dbReference>
<dbReference type="PANTHER" id="PTHR42964:SF1">
    <property type="entry name" value="POLYKETIDE BIOSYNTHESIS ENOYL-COA HYDRATASE PKSH-RELATED"/>
    <property type="match status" value="1"/>
</dbReference>
<evidence type="ECO:0000313" key="2">
    <source>
        <dbReference type="EMBL" id="AMQ58004.1"/>
    </source>
</evidence>
<dbReference type="InterPro" id="IPR014748">
    <property type="entry name" value="Enoyl-CoA_hydra_C"/>
</dbReference>
<dbReference type="Proteomes" id="UP000073816">
    <property type="component" value="Chromosome"/>
</dbReference>
<evidence type="ECO:0000313" key="3">
    <source>
        <dbReference type="Proteomes" id="UP000073816"/>
    </source>
</evidence>
<dbReference type="OrthoDB" id="9775794at2"/>
<dbReference type="AlphaFoldDB" id="A0A142ES99"/>
<protein>
    <submittedName>
        <fullName evidence="2">Methylglutaconyl-CoA hydratase</fullName>
    </submittedName>
</protein>
<dbReference type="PANTHER" id="PTHR42964">
    <property type="entry name" value="ENOYL-COA HYDRATASE"/>
    <property type="match status" value="1"/>
</dbReference>
<dbReference type="Gene3D" id="1.10.12.10">
    <property type="entry name" value="Lyase 2-enoyl-coa Hydratase, Chain A, domain 2"/>
    <property type="match status" value="1"/>
</dbReference>
<proteinExistence type="inferred from homology"/>
<dbReference type="InterPro" id="IPR029045">
    <property type="entry name" value="ClpP/crotonase-like_dom_sf"/>
</dbReference>
<organism evidence="2 3">
    <name type="scientific">Algoriphagus sanaruensis</name>
    <dbReference type="NCBI Taxonomy" id="1727163"/>
    <lineage>
        <taxon>Bacteria</taxon>
        <taxon>Pseudomonadati</taxon>
        <taxon>Bacteroidota</taxon>
        <taxon>Cytophagia</taxon>
        <taxon>Cytophagales</taxon>
        <taxon>Cyclobacteriaceae</taxon>
        <taxon>Algoriphagus</taxon>
    </lineage>
</organism>
<evidence type="ECO:0000256" key="1">
    <source>
        <dbReference type="ARBA" id="ARBA00005254"/>
    </source>
</evidence>
<comment type="similarity">
    <text evidence="1">Belongs to the enoyl-CoA hydratase/isomerase family.</text>
</comment>
<dbReference type="GO" id="GO:0003824">
    <property type="term" value="F:catalytic activity"/>
    <property type="evidence" value="ECO:0007669"/>
    <property type="project" value="UniProtKB-ARBA"/>
</dbReference>